<sequence>MLMKWRHSGFNVFCGSRIQPGSEEAMENLARYIIRASFSQERMTYIPEETKVIYQSKDGKD</sequence>
<evidence type="ECO:0000259" key="1">
    <source>
        <dbReference type="Pfam" id="PF04986"/>
    </source>
</evidence>
<reference evidence="2 3" key="1">
    <citation type="submission" date="2020-08" db="EMBL/GenBank/DDBJ databases">
        <title>Bridging the membrane lipid divide: bacteria of the FCB group superphylum have the potential to synthesize archaeal ether lipids.</title>
        <authorList>
            <person name="Villanueva L."/>
            <person name="Von Meijenfeldt F.A.B."/>
            <person name="Westbye A.B."/>
            <person name="Yadav S."/>
            <person name="Hopmans E.C."/>
            <person name="Dutilh B.E."/>
            <person name="Sinninghe Damste J.S."/>
        </authorList>
    </citation>
    <scope>NUCLEOTIDE SEQUENCE [LARGE SCALE GENOMIC DNA]</scope>
    <source>
        <strain evidence="2">NIOZ-UU27</strain>
    </source>
</reference>
<evidence type="ECO:0000313" key="2">
    <source>
        <dbReference type="EMBL" id="MBC8179186.1"/>
    </source>
</evidence>
<dbReference type="GO" id="GO:0004803">
    <property type="term" value="F:transposase activity"/>
    <property type="evidence" value="ECO:0007669"/>
    <property type="project" value="InterPro"/>
</dbReference>
<dbReference type="GO" id="GO:0003677">
    <property type="term" value="F:DNA binding"/>
    <property type="evidence" value="ECO:0007669"/>
    <property type="project" value="InterPro"/>
</dbReference>
<dbReference type="InterPro" id="IPR007069">
    <property type="entry name" value="Transposase_32"/>
</dbReference>
<dbReference type="GO" id="GO:0006313">
    <property type="term" value="P:DNA transposition"/>
    <property type="evidence" value="ECO:0007669"/>
    <property type="project" value="InterPro"/>
</dbReference>
<protein>
    <submittedName>
        <fullName evidence="2">Transposase</fullName>
    </submittedName>
</protein>
<accession>A0A8J6N414</accession>
<feature type="domain" description="Transposase IS801/IS1294" evidence="1">
    <location>
        <begin position="4"/>
        <end position="59"/>
    </location>
</feature>
<dbReference type="Proteomes" id="UP000650524">
    <property type="component" value="Unassembled WGS sequence"/>
</dbReference>
<gene>
    <name evidence="2" type="ORF">H8E19_17430</name>
</gene>
<feature type="non-terminal residue" evidence="2">
    <location>
        <position position="61"/>
    </location>
</feature>
<organism evidence="2 3">
    <name type="scientific">Candidatus Desulfacyla euxinica</name>
    <dbReference type="NCBI Taxonomy" id="2841693"/>
    <lineage>
        <taxon>Bacteria</taxon>
        <taxon>Deltaproteobacteria</taxon>
        <taxon>Candidatus Desulfacyla</taxon>
    </lineage>
</organism>
<name>A0A8J6N414_9DELT</name>
<dbReference type="Pfam" id="PF04986">
    <property type="entry name" value="Y2_Tnp"/>
    <property type="match status" value="1"/>
</dbReference>
<dbReference type="AlphaFoldDB" id="A0A8J6N414"/>
<comment type="caution">
    <text evidence="2">The sequence shown here is derived from an EMBL/GenBank/DDBJ whole genome shotgun (WGS) entry which is preliminary data.</text>
</comment>
<dbReference type="EMBL" id="JACNJD010000356">
    <property type="protein sequence ID" value="MBC8179186.1"/>
    <property type="molecule type" value="Genomic_DNA"/>
</dbReference>
<proteinExistence type="predicted"/>
<evidence type="ECO:0000313" key="3">
    <source>
        <dbReference type="Proteomes" id="UP000650524"/>
    </source>
</evidence>